<keyword evidence="5 6" id="KW-0472">Membrane</keyword>
<evidence type="ECO:0000256" key="4">
    <source>
        <dbReference type="ARBA" id="ARBA00022989"/>
    </source>
</evidence>
<keyword evidence="3 6" id="KW-0812">Transmembrane</keyword>
<sequence length="316" mass="34522">MDTLQWLYLALVFAVVFGVSMFAFVQFSGSRLQQRLDQIGKPAAQAAGAGDAGNGWLQSAERLSRPFAGLSLPKEGWEASPLRQRFMHAGLRDPLHPPLFFGAKTLLALALPLSLLAVLLVTGSEVRHERLLLGLLSAAALGYYLPNVWLARRIRLRQREIFEAFPDAIDLLLVCIEAGLGIDAALAKVAEEMQIKSELLAQELHLVNLELRAGSSKEKALRNLALRTGVEEVDSLVGMLVQAERFGTSIGDSLRVHADTLRTKRRQRAEEAAAKIPLKLLFPLIFCIFPALLLVLLGPAFISIHRVLLPTLSGGG</sequence>
<accession>A0A4T0V118</accession>
<feature type="transmembrane region" description="Helical" evidence="6">
    <location>
        <begin position="131"/>
        <end position="150"/>
    </location>
</feature>
<evidence type="ECO:0000256" key="1">
    <source>
        <dbReference type="ARBA" id="ARBA00004651"/>
    </source>
</evidence>
<evidence type="ECO:0000256" key="5">
    <source>
        <dbReference type="ARBA" id="ARBA00023136"/>
    </source>
</evidence>
<feature type="transmembrane region" description="Helical" evidence="6">
    <location>
        <begin position="280"/>
        <end position="302"/>
    </location>
</feature>
<gene>
    <name evidence="8" type="ORF">E5K04_04390</name>
</gene>
<dbReference type="PANTHER" id="PTHR35007">
    <property type="entry name" value="INTEGRAL MEMBRANE PROTEIN-RELATED"/>
    <property type="match status" value="1"/>
</dbReference>
<dbReference type="RefSeq" id="WP_136551690.1">
    <property type="nucleotide sequence ID" value="NZ_STGJ01000003.1"/>
</dbReference>
<feature type="transmembrane region" description="Helical" evidence="6">
    <location>
        <begin position="6"/>
        <end position="25"/>
    </location>
</feature>
<comment type="caution">
    <text evidence="8">The sequence shown here is derived from an EMBL/GenBank/DDBJ whole genome shotgun (WGS) entry which is preliminary data.</text>
</comment>
<evidence type="ECO:0000313" key="9">
    <source>
        <dbReference type="Proteomes" id="UP000308891"/>
    </source>
</evidence>
<dbReference type="Pfam" id="PF00482">
    <property type="entry name" value="T2SSF"/>
    <property type="match status" value="1"/>
</dbReference>
<proteinExistence type="predicted"/>
<dbReference type="OrthoDB" id="9810662at2"/>
<dbReference type="PANTHER" id="PTHR35007:SF2">
    <property type="entry name" value="PILUS ASSEMBLE PROTEIN"/>
    <property type="match status" value="1"/>
</dbReference>
<dbReference type="AlphaFoldDB" id="A0A4T0V118"/>
<feature type="domain" description="Type II secretion system protein GspF" evidence="7">
    <location>
        <begin position="169"/>
        <end position="297"/>
    </location>
</feature>
<dbReference type="GO" id="GO:0005886">
    <property type="term" value="C:plasma membrane"/>
    <property type="evidence" value="ECO:0007669"/>
    <property type="project" value="UniProtKB-SubCell"/>
</dbReference>
<evidence type="ECO:0000313" key="8">
    <source>
        <dbReference type="EMBL" id="TIC85242.1"/>
    </source>
</evidence>
<dbReference type="Proteomes" id="UP000308891">
    <property type="component" value="Unassembled WGS sequence"/>
</dbReference>
<evidence type="ECO:0000256" key="2">
    <source>
        <dbReference type="ARBA" id="ARBA00022475"/>
    </source>
</evidence>
<reference evidence="8 9" key="1">
    <citation type="submission" date="2019-04" db="EMBL/GenBank/DDBJ databases">
        <title>Crenobacter sp. nov.</title>
        <authorList>
            <person name="Shi S."/>
        </authorList>
    </citation>
    <scope>NUCLEOTIDE SEQUENCE [LARGE SCALE GENOMIC DNA]</scope>
    <source>
        <strain evidence="8 9">GY 70310</strain>
    </source>
</reference>
<dbReference type="InterPro" id="IPR018076">
    <property type="entry name" value="T2SS_GspF_dom"/>
</dbReference>
<evidence type="ECO:0000256" key="6">
    <source>
        <dbReference type="SAM" id="Phobius"/>
    </source>
</evidence>
<feature type="transmembrane region" description="Helical" evidence="6">
    <location>
        <begin position="99"/>
        <end position="119"/>
    </location>
</feature>
<evidence type="ECO:0000259" key="7">
    <source>
        <dbReference type="Pfam" id="PF00482"/>
    </source>
</evidence>
<keyword evidence="9" id="KW-1185">Reference proteome</keyword>
<keyword evidence="2" id="KW-1003">Cell membrane</keyword>
<keyword evidence="4 6" id="KW-1133">Transmembrane helix</keyword>
<organism evidence="8 9">
    <name type="scientific">Crenobacter intestini</name>
    <dbReference type="NCBI Taxonomy" id="2563443"/>
    <lineage>
        <taxon>Bacteria</taxon>
        <taxon>Pseudomonadati</taxon>
        <taxon>Pseudomonadota</taxon>
        <taxon>Betaproteobacteria</taxon>
        <taxon>Neisseriales</taxon>
        <taxon>Neisseriaceae</taxon>
        <taxon>Crenobacter</taxon>
    </lineage>
</organism>
<name>A0A4T0V118_9NEIS</name>
<dbReference type="EMBL" id="STGJ01000003">
    <property type="protein sequence ID" value="TIC85242.1"/>
    <property type="molecule type" value="Genomic_DNA"/>
</dbReference>
<comment type="subcellular location">
    <subcellularLocation>
        <location evidence="1">Cell membrane</location>
        <topology evidence="1">Multi-pass membrane protein</topology>
    </subcellularLocation>
</comment>
<protein>
    <submittedName>
        <fullName evidence="8">Type II secretion system F family protein</fullName>
    </submittedName>
</protein>
<evidence type="ECO:0000256" key="3">
    <source>
        <dbReference type="ARBA" id="ARBA00022692"/>
    </source>
</evidence>